<dbReference type="EMBL" id="JAZGQO010000013">
    <property type="protein sequence ID" value="KAK6171845.1"/>
    <property type="molecule type" value="Genomic_DNA"/>
</dbReference>
<protein>
    <submittedName>
        <fullName evidence="1">Uncharacterized protein</fullName>
    </submittedName>
</protein>
<gene>
    <name evidence="1" type="ORF">SNE40_018270</name>
</gene>
<name>A0AAN8JAQ0_PATCE</name>
<proteinExistence type="predicted"/>
<comment type="caution">
    <text evidence="1">The sequence shown here is derived from an EMBL/GenBank/DDBJ whole genome shotgun (WGS) entry which is preliminary data.</text>
</comment>
<evidence type="ECO:0000313" key="1">
    <source>
        <dbReference type="EMBL" id="KAK6171845.1"/>
    </source>
</evidence>
<organism evidence="1 2">
    <name type="scientific">Patella caerulea</name>
    <name type="common">Rayed Mediterranean limpet</name>
    <dbReference type="NCBI Taxonomy" id="87958"/>
    <lineage>
        <taxon>Eukaryota</taxon>
        <taxon>Metazoa</taxon>
        <taxon>Spiralia</taxon>
        <taxon>Lophotrochozoa</taxon>
        <taxon>Mollusca</taxon>
        <taxon>Gastropoda</taxon>
        <taxon>Patellogastropoda</taxon>
        <taxon>Patelloidea</taxon>
        <taxon>Patellidae</taxon>
        <taxon>Patella</taxon>
    </lineage>
</organism>
<reference evidence="1 2" key="1">
    <citation type="submission" date="2024-01" db="EMBL/GenBank/DDBJ databases">
        <title>The genome of the rayed Mediterranean limpet Patella caerulea (Linnaeus, 1758).</title>
        <authorList>
            <person name="Anh-Thu Weber A."/>
            <person name="Halstead-Nussloch G."/>
        </authorList>
    </citation>
    <scope>NUCLEOTIDE SEQUENCE [LARGE SCALE GENOMIC DNA]</scope>
    <source>
        <strain evidence="1">AATW-2023a</strain>
        <tissue evidence="1">Whole specimen</tissue>
    </source>
</reference>
<dbReference type="AlphaFoldDB" id="A0AAN8JAQ0"/>
<keyword evidence="2" id="KW-1185">Reference proteome</keyword>
<sequence length="51" mass="6054">MKEPKVHLLHEEQMKLFTEFLQCFVRPEVLADNSSPKKLKTVDVQIQHLFC</sequence>
<evidence type="ECO:0000313" key="2">
    <source>
        <dbReference type="Proteomes" id="UP001347796"/>
    </source>
</evidence>
<accession>A0AAN8JAQ0</accession>
<dbReference type="Proteomes" id="UP001347796">
    <property type="component" value="Unassembled WGS sequence"/>
</dbReference>